<keyword evidence="1" id="KW-0472">Membrane</keyword>
<evidence type="ECO:0000313" key="3">
    <source>
        <dbReference type="Proteomes" id="UP000241868"/>
    </source>
</evidence>
<name>A0A2P7U0K2_9NEIS</name>
<feature type="transmembrane region" description="Helical" evidence="1">
    <location>
        <begin position="37"/>
        <end position="55"/>
    </location>
</feature>
<organism evidence="2 3">
    <name type="scientific">Neisseria iguanae</name>
    <dbReference type="NCBI Taxonomy" id="90242"/>
    <lineage>
        <taxon>Bacteria</taxon>
        <taxon>Pseudomonadati</taxon>
        <taxon>Pseudomonadota</taxon>
        <taxon>Betaproteobacteria</taxon>
        <taxon>Neisseriales</taxon>
        <taxon>Neisseriaceae</taxon>
        <taxon>Neisseria</taxon>
    </lineage>
</organism>
<dbReference type="Proteomes" id="UP000241868">
    <property type="component" value="Unassembled WGS sequence"/>
</dbReference>
<protein>
    <submittedName>
        <fullName evidence="2">Uncharacterized protein</fullName>
    </submittedName>
</protein>
<keyword evidence="1" id="KW-0812">Transmembrane</keyword>
<gene>
    <name evidence="2" type="ORF">C7N83_05835</name>
</gene>
<evidence type="ECO:0000256" key="1">
    <source>
        <dbReference type="SAM" id="Phobius"/>
    </source>
</evidence>
<keyword evidence="1" id="KW-1133">Transmembrane helix</keyword>
<comment type="caution">
    <text evidence="2">The sequence shown here is derived from an EMBL/GenBank/DDBJ whole genome shotgun (WGS) entry which is preliminary data.</text>
</comment>
<dbReference type="AlphaFoldDB" id="A0A2P7U0K2"/>
<evidence type="ECO:0000313" key="2">
    <source>
        <dbReference type="EMBL" id="PSJ80506.1"/>
    </source>
</evidence>
<proteinExistence type="predicted"/>
<dbReference type="EMBL" id="PXYY01000027">
    <property type="protein sequence ID" value="PSJ80506.1"/>
    <property type="molecule type" value="Genomic_DNA"/>
</dbReference>
<sequence length="67" mass="7323">MRHLSGIKTVCCVGHVRKVSGLAAPAGFIGAMYKKTILFGYLLAYAFVCPKISAADKMRTRPKAMFE</sequence>
<reference evidence="2 3" key="1">
    <citation type="submission" date="2018-03" db="EMBL/GenBank/DDBJ databases">
        <title>Neisseria weixii sp. nov., isolated from the intestinal contents of Tibetan Plateau pika (Ochotona curzoniae) in Yushu, Qinghai Province, China.</title>
        <authorList>
            <person name="Gui Z."/>
        </authorList>
    </citation>
    <scope>NUCLEOTIDE SEQUENCE [LARGE SCALE GENOMIC DNA]</scope>
    <source>
        <strain evidence="2 3">ATCC 51483</strain>
    </source>
</reference>
<keyword evidence="3" id="KW-1185">Reference proteome</keyword>
<accession>A0A2P7U0K2</accession>